<reference evidence="11" key="1">
    <citation type="submission" date="2022-06" db="EMBL/GenBank/DDBJ databases">
        <title>Complete Genome Sequence of Deoxynivalenol-bioadsorption Ochrobactrum pseudintermedium ASAG-D25.</title>
        <authorList>
            <person name="Wang N."/>
        </authorList>
    </citation>
    <scope>NUCLEOTIDE SEQUENCE</scope>
    <source>
        <strain evidence="11">ASAG-D25</strain>
    </source>
</reference>
<gene>
    <name evidence="11" type="ORF">NIK97_00155</name>
</gene>
<evidence type="ECO:0000256" key="2">
    <source>
        <dbReference type="ARBA" id="ARBA00007783"/>
    </source>
</evidence>
<feature type="transmembrane region" description="Helical" evidence="9">
    <location>
        <begin position="134"/>
        <end position="156"/>
    </location>
</feature>
<dbReference type="Proteomes" id="UP001058739">
    <property type="component" value="Chromosome 01"/>
</dbReference>
<evidence type="ECO:0000313" key="12">
    <source>
        <dbReference type="Proteomes" id="UP001058739"/>
    </source>
</evidence>
<dbReference type="InterPro" id="IPR013525">
    <property type="entry name" value="ABC2_TM"/>
</dbReference>
<comment type="similarity">
    <text evidence="2">Belongs to the ABC-2 integral membrane protein family.</text>
</comment>
<organism evidence="11 12">
    <name type="scientific">Brucella pseudintermedia</name>
    <dbReference type="NCBI Taxonomy" id="370111"/>
    <lineage>
        <taxon>Bacteria</taxon>
        <taxon>Pseudomonadati</taxon>
        <taxon>Pseudomonadota</taxon>
        <taxon>Alphaproteobacteria</taxon>
        <taxon>Hyphomicrobiales</taxon>
        <taxon>Brucellaceae</taxon>
        <taxon>Brucella/Ochrobactrum group</taxon>
        <taxon>Brucella</taxon>
    </lineage>
</organism>
<evidence type="ECO:0000256" key="9">
    <source>
        <dbReference type="SAM" id="Phobius"/>
    </source>
</evidence>
<name>A0ABY5UA73_9HYPH</name>
<keyword evidence="4" id="KW-1003">Cell membrane</keyword>
<dbReference type="EMBL" id="CP099967">
    <property type="protein sequence ID" value="UWL60236.1"/>
    <property type="molecule type" value="Genomic_DNA"/>
</dbReference>
<evidence type="ECO:0000313" key="11">
    <source>
        <dbReference type="EMBL" id="UWL60236.1"/>
    </source>
</evidence>
<comment type="subcellular location">
    <subcellularLocation>
        <location evidence="1">Cell membrane</location>
        <topology evidence="1">Multi-pass membrane protein</topology>
    </subcellularLocation>
</comment>
<keyword evidence="7" id="KW-0762">Sugar transport</keyword>
<keyword evidence="6 9" id="KW-1133">Transmembrane helix</keyword>
<feature type="transmembrane region" description="Helical" evidence="9">
    <location>
        <begin position="59"/>
        <end position="82"/>
    </location>
</feature>
<feature type="transmembrane region" description="Helical" evidence="9">
    <location>
        <begin position="162"/>
        <end position="186"/>
    </location>
</feature>
<evidence type="ECO:0000256" key="5">
    <source>
        <dbReference type="ARBA" id="ARBA00022692"/>
    </source>
</evidence>
<keyword evidence="3" id="KW-0813">Transport</keyword>
<keyword evidence="7" id="KW-0625">Polysaccharide transport</keyword>
<accession>A0ABY5UA73</accession>
<protein>
    <submittedName>
        <fullName evidence="11">ABC transporter permease</fullName>
    </submittedName>
</protein>
<feature type="transmembrane region" description="Helical" evidence="9">
    <location>
        <begin position="252"/>
        <end position="272"/>
    </location>
</feature>
<evidence type="ECO:0000256" key="1">
    <source>
        <dbReference type="ARBA" id="ARBA00004651"/>
    </source>
</evidence>
<proteinExistence type="inferred from homology"/>
<dbReference type="PANTHER" id="PTHR30413">
    <property type="entry name" value="INNER MEMBRANE TRANSPORT PERMEASE"/>
    <property type="match status" value="1"/>
</dbReference>
<feature type="transmembrane region" description="Helical" evidence="9">
    <location>
        <begin position="88"/>
        <end position="106"/>
    </location>
</feature>
<feature type="domain" description="ABC-2 type transporter transmembrane" evidence="10">
    <location>
        <begin position="43"/>
        <end position="245"/>
    </location>
</feature>
<sequence>MNIQMFEQKKQSETGSEPPVTGFTVALRDVGDALSKYRLALIFGWQDVAQRYRRSRVGAFWLTMNMAVFIGALGLIFGTLFRSEMREFLPHLCAGVIVWGFISTSLSEGCTTFSGSDGVILQIRLPLYTHIIRALWRNMIIFAHNIVIFPIIALILGHGFNAYVFLAIPGFLLICLNLAWMMLVLAIVCARFRDMTQVVINILQVAFYATPIMWSTKALPSHVSDAFIDLNPFFHFIQLVRAPLFGEAPGPLSWLVAIGLAISGWIVSLSFFGKYRWRIAYWL</sequence>
<keyword evidence="5 9" id="KW-0812">Transmembrane</keyword>
<dbReference type="PANTHER" id="PTHR30413:SF10">
    <property type="entry name" value="CAPSULE POLYSACCHARIDE EXPORT INNER-MEMBRANE PROTEIN CTRC"/>
    <property type="match status" value="1"/>
</dbReference>
<dbReference type="RefSeq" id="WP_259697903.1">
    <property type="nucleotide sequence ID" value="NZ_CP099967.1"/>
</dbReference>
<evidence type="ECO:0000256" key="6">
    <source>
        <dbReference type="ARBA" id="ARBA00022989"/>
    </source>
</evidence>
<evidence type="ECO:0000259" key="10">
    <source>
        <dbReference type="Pfam" id="PF01061"/>
    </source>
</evidence>
<keyword evidence="8 9" id="KW-0472">Membrane</keyword>
<evidence type="ECO:0000256" key="4">
    <source>
        <dbReference type="ARBA" id="ARBA00022475"/>
    </source>
</evidence>
<evidence type="ECO:0000256" key="7">
    <source>
        <dbReference type="ARBA" id="ARBA00023047"/>
    </source>
</evidence>
<feature type="transmembrane region" description="Helical" evidence="9">
    <location>
        <begin position="198"/>
        <end position="214"/>
    </location>
</feature>
<keyword evidence="12" id="KW-1185">Reference proteome</keyword>
<evidence type="ECO:0000256" key="8">
    <source>
        <dbReference type="ARBA" id="ARBA00023136"/>
    </source>
</evidence>
<dbReference type="Pfam" id="PF01061">
    <property type="entry name" value="ABC2_membrane"/>
    <property type="match status" value="1"/>
</dbReference>
<evidence type="ECO:0000256" key="3">
    <source>
        <dbReference type="ARBA" id="ARBA00022448"/>
    </source>
</evidence>